<dbReference type="Proteomes" id="UP000503011">
    <property type="component" value="Chromosome"/>
</dbReference>
<proteinExistence type="predicted"/>
<reference evidence="1 2" key="2">
    <citation type="submission" date="2020-03" db="EMBL/GenBank/DDBJ databases">
        <authorList>
            <person name="Ichikawa N."/>
            <person name="Kimura A."/>
            <person name="Kitahashi Y."/>
            <person name="Uohara A."/>
        </authorList>
    </citation>
    <scope>NUCLEOTIDE SEQUENCE [LARGE SCALE GENOMIC DNA]</scope>
    <source>
        <strain evidence="1 2">NBRC 105367</strain>
    </source>
</reference>
<evidence type="ECO:0000313" key="1">
    <source>
        <dbReference type="EMBL" id="BCB86811.1"/>
    </source>
</evidence>
<evidence type="ECO:0000313" key="2">
    <source>
        <dbReference type="Proteomes" id="UP000503011"/>
    </source>
</evidence>
<gene>
    <name evidence="1" type="ORF">Psuf_041240</name>
</gene>
<dbReference type="KEGG" id="psuu:Psuf_041240"/>
<accession>A0A6F8YLI9</accession>
<reference evidence="1 2" key="1">
    <citation type="submission" date="2020-03" db="EMBL/GenBank/DDBJ databases">
        <title>Whole genome shotgun sequence of Phytohabitans suffuscus NBRC 105367.</title>
        <authorList>
            <person name="Komaki H."/>
            <person name="Tamura T."/>
        </authorList>
    </citation>
    <scope>NUCLEOTIDE SEQUENCE [LARGE SCALE GENOMIC DNA]</scope>
    <source>
        <strain evidence="1 2">NBRC 105367</strain>
    </source>
</reference>
<organism evidence="1 2">
    <name type="scientific">Phytohabitans suffuscus</name>
    <dbReference type="NCBI Taxonomy" id="624315"/>
    <lineage>
        <taxon>Bacteria</taxon>
        <taxon>Bacillati</taxon>
        <taxon>Actinomycetota</taxon>
        <taxon>Actinomycetes</taxon>
        <taxon>Micromonosporales</taxon>
        <taxon>Micromonosporaceae</taxon>
    </lineage>
</organism>
<name>A0A6F8YLI9_9ACTN</name>
<dbReference type="EMBL" id="AP022871">
    <property type="protein sequence ID" value="BCB86811.1"/>
    <property type="molecule type" value="Genomic_DNA"/>
</dbReference>
<keyword evidence="2" id="KW-1185">Reference proteome</keyword>
<evidence type="ECO:0008006" key="3">
    <source>
        <dbReference type="Google" id="ProtNLM"/>
    </source>
</evidence>
<protein>
    <recommendedName>
        <fullName evidence="3">ABM domain-containing protein</fullName>
    </recommendedName>
</protein>
<sequence>MSGDVIVRMWEVRGEAAKFTDLIAWVCDTALPRIEVEPLHISSEVYSSTDNRVVVVSKWRSSPTPLPDPPKELVARAPHVWDFTQVDR</sequence>
<dbReference type="AlphaFoldDB" id="A0A6F8YLI9"/>